<name>A0A8G1R4V0_9EURO</name>
<dbReference type="Proteomes" id="UP000249526">
    <property type="component" value="Unassembled WGS sequence"/>
</dbReference>
<feature type="compositionally biased region" description="Low complexity" evidence="1">
    <location>
        <begin position="684"/>
        <end position="732"/>
    </location>
</feature>
<proteinExistence type="predicted"/>
<dbReference type="AlphaFoldDB" id="A0A8G1R4V0"/>
<evidence type="ECO:0000313" key="2">
    <source>
        <dbReference type="EMBL" id="RAH58527.1"/>
    </source>
</evidence>
<dbReference type="EMBL" id="KZ825060">
    <property type="protein sequence ID" value="RAH58527.1"/>
    <property type="molecule type" value="Genomic_DNA"/>
</dbReference>
<keyword evidence="3" id="KW-1185">Reference proteome</keyword>
<dbReference type="RefSeq" id="XP_025516449.1">
    <property type="nucleotide sequence ID" value="XM_025665047.1"/>
</dbReference>
<feature type="compositionally biased region" description="Low complexity" evidence="1">
    <location>
        <begin position="739"/>
        <end position="754"/>
    </location>
</feature>
<accession>A0A8G1R4V0</accession>
<reference evidence="2 3" key="1">
    <citation type="submission" date="2018-02" db="EMBL/GenBank/DDBJ databases">
        <title>The genomes of Aspergillus section Nigri reveals drivers in fungal speciation.</title>
        <authorList>
            <consortium name="DOE Joint Genome Institute"/>
            <person name="Vesth T.C."/>
            <person name="Nybo J."/>
            <person name="Theobald S."/>
            <person name="Brandl J."/>
            <person name="Frisvad J.C."/>
            <person name="Nielsen K.F."/>
            <person name="Lyhne E.K."/>
            <person name="Kogle M.E."/>
            <person name="Kuo A."/>
            <person name="Riley R."/>
            <person name="Clum A."/>
            <person name="Nolan M."/>
            <person name="Lipzen A."/>
            <person name="Salamov A."/>
            <person name="Henrissat B."/>
            <person name="Wiebenga A."/>
            <person name="De vries R.P."/>
            <person name="Grigoriev I.V."/>
            <person name="Mortensen U.H."/>
            <person name="Andersen M.R."/>
            <person name="Baker S.E."/>
        </authorList>
    </citation>
    <scope>NUCLEOTIDE SEQUENCE [LARGE SCALE GENOMIC DNA]</scope>
    <source>
        <strain evidence="2 3">CBS 112811</strain>
    </source>
</reference>
<evidence type="ECO:0000256" key="1">
    <source>
        <dbReference type="SAM" id="MobiDB-lite"/>
    </source>
</evidence>
<evidence type="ECO:0008006" key="4">
    <source>
        <dbReference type="Google" id="ProtNLM"/>
    </source>
</evidence>
<sequence>MGQLLTTKWLPYVTVAPTSVLTVTSTYSDTVTSTVTGVLPVTTVETTCTPGSVAPESCSNSIWSAEGSYWQEWCSDSALEGAPFMTIHGATSPYECFVFCGIYSSCQGLNWDDNNECVLLTDITSTVEVTSSHWAAIERFSTNPCVVTVTGASTQLSTGTTVMEYTTTYTSTITLSTSASVASTSTTSSVATSTASTCTVSTFPTTTDCVDGYYVYNEEYYQVLCSDTVQSYSGTLSNSRQDDIWGCIEVCSTYSNCIGTFWFLGICYSESGAIDHSYVPCDFYCCYNLFHNPILVDTCVLIGHIDIIKTYRQIYASRAICINCFTFHSFKRLFISCDIEIVYFIGPVNTNVPGLKLQELSFSRLLCCILKSPSFCPLEELLGTHTSAIVFFSCLSFILCVIAASFQFFYFSKLYQQHSHGFQSEYPYVSPAYYDHIYHCNPHLNDYDLSSEGYQNGFHSTTSRCYLTCRTKDDNFNCLHHKGALATSTVFTTKVHTMSGCPQESPHCVASEKTTYYTTDTIAAYTTIGPVAAEETSTHASGQATAIGEGSIGQSSERLSTSTGYTTRVHPITACPSSSTTCADAERTTYPATETAVASVTLITSAAVETAADNSGAQVTPSGGKSSASIITVVLYTTEVYTIIKGTKTHLTTAAVQITTTTTPTASEIPQFSPTRKVGSALLGPHSPQQGGSGGSTIASGADADGQIGVSAESQGSTGEGSSSPSSSNGDSTHPDRPGSPGSSPHVSPSTVSSAGSVAHSSLNVGSWSSVSHYLGVPSPSIGLNRPTLGSVAGSHTASVYASGTSTVVSVQYTSSASKSAVCTLFPFLSMAIAYLL</sequence>
<protein>
    <recommendedName>
        <fullName evidence="4">Apple domain-containing protein</fullName>
    </recommendedName>
</protein>
<dbReference type="GeneID" id="37168449"/>
<feature type="region of interest" description="Disordered" evidence="1">
    <location>
        <begin position="663"/>
        <end position="756"/>
    </location>
</feature>
<organism evidence="2 3">
    <name type="scientific">Aspergillus piperis CBS 112811</name>
    <dbReference type="NCBI Taxonomy" id="1448313"/>
    <lineage>
        <taxon>Eukaryota</taxon>
        <taxon>Fungi</taxon>
        <taxon>Dikarya</taxon>
        <taxon>Ascomycota</taxon>
        <taxon>Pezizomycotina</taxon>
        <taxon>Eurotiomycetes</taxon>
        <taxon>Eurotiomycetidae</taxon>
        <taxon>Eurotiales</taxon>
        <taxon>Aspergillaceae</taxon>
        <taxon>Aspergillus</taxon>
        <taxon>Aspergillus subgen. Circumdati</taxon>
    </lineage>
</organism>
<gene>
    <name evidence="2" type="ORF">BO85DRAFT_519390</name>
</gene>
<evidence type="ECO:0000313" key="3">
    <source>
        <dbReference type="Proteomes" id="UP000249526"/>
    </source>
</evidence>